<dbReference type="InterPro" id="IPR038740">
    <property type="entry name" value="BioF2-like_GNAT_dom"/>
</dbReference>
<comment type="caution">
    <text evidence="2">The sequence shown here is derived from an EMBL/GenBank/DDBJ whole genome shotgun (WGS) entry which is preliminary data.</text>
</comment>
<evidence type="ECO:0000313" key="2">
    <source>
        <dbReference type="EMBL" id="PYB69798.1"/>
    </source>
</evidence>
<reference evidence="2 3" key="1">
    <citation type="submission" date="2018-06" db="EMBL/GenBank/DDBJ databases">
        <title>Rhizobium wuzhouense sp. nov., isolated from roots of Oryza officinalis.</title>
        <authorList>
            <person name="Yuan T."/>
        </authorList>
    </citation>
    <scope>NUCLEOTIDE SEQUENCE [LARGE SCALE GENOMIC DNA]</scope>
    <source>
        <strain evidence="2 3">W44</strain>
    </source>
</reference>
<gene>
    <name evidence="2" type="ORF">DMY87_23240</name>
</gene>
<dbReference type="InterPro" id="IPR016181">
    <property type="entry name" value="Acyl_CoA_acyltransferase"/>
</dbReference>
<dbReference type="EMBL" id="QJRY01000013">
    <property type="protein sequence ID" value="PYB69798.1"/>
    <property type="molecule type" value="Genomic_DNA"/>
</dbReference>
<dbReference type="Pfam" id="PF13480">
    <property type="entry name" value="Acetyltransf_6"/>
    <property type="match status" value="1"/>
</dbReference>
<dbReference type="Proteomes" id="UP000247536">
    <property type="component" value="Unassembled WGS sequence"/>
</dbReference>
<evidence type="ECO:0000259" key="1">
    <source>
        <dbReference type="Pfam" id="PF13480"/>
    </source>
</evidence>
<sequence>MMTSLATTASADVSTRFAARRHDDLTALEHHWRQLETTGTLSAFQRFDWLKAIDAHLVRPRGDHAFVIEVNDKVSGDGLMLLPLVLKKGRIHNRIEFLGSEVSDISAAILSPGYEMPGEAGALLWQAIATALPTADLVQIGQITQTVQGRPNPLASLPGLTLSPKKSFDVAMEGDPETVVDRLVNNQTRRILKTSARRMAERGVVRFLAATTQDDVNTLLRVMVEQRFARFRELGRFDHLTEPGVEECYRTAALASLDGRGPAQVFGLAVDDIWIATTYTLIHGNTIHLTIVTMAGGEWQPCSPGMAILARYMRWAREKGLTVMDFSVGDMAYKSGFGGQARDLYSLSVPLTGKGSAIHFSEGLVSGLKQQVKSNPALSAYARTALRQLRNMRR</sequence>
<keyword evidence="3" id="KW-1185">Reference proteome</keyword>
<dbReference type="RefSeq" id="WP_110794028.1">
    <property type="nucleotide sequence ID" value="NZ_QJRY01000013.1"/>
</dbReference>
<dbReference type="Gene3D" id="3.40.630.30">
    <property type="match status" value="1"/>
</dbReference>
<name>A0ABX5NK20_9HYPH</name>
<proteinExistence type="predicted"/>
<organism evidence="2 3">
    <name type="scientific">Rhizobium wuzhouense</name>
    <dbReference type="NCBI Taxonomy" id="1986026"/>
    <lineage>
        <taxon>Bacteria</taxon>
        <taxon>Pseudomonadati</taxon>
        <taxon>Pseudomonadota</taxon>
        <taxon>Alphaproteobacteria</taxon>
        <taxon>Hyphomicrobiales</taxon>
        <taxon>Rhizobiaceae</taxon>
        <taxon>Rhizobium/Agrobacterium group</taxon>
        <taxon>Rhizobium</taxon>
    </lineage>
</organism>
<feature type="domain" description="BioF2-like acetyltransferase" evidence="1">
    <location>
        <begin position="187"/>
        <end position="335"/>
    </location>
</feature>
<evidence type="ECO:0000313" key="3">
    <source>
        <dbReference type="Proteomes" id="UP000247536"/>
    </source>
</evidence>
<accession>A0ABX5NK20</accession>
<protein>
    <submittedName>
        <fullName evidence="2">GNAT family N-acetyltransferase</fullName>
    </submittedName>
</protein>
<dbReference type="SUPFAM" id="SSF55729">
    <property type="entry name" value="Acyl-CoA N-acyltransferases (Nat)"/>
    <property type="match status" value="1"/>
</dbReference>